<comment type="caution">
    <text evidence="6">The sequence shown here is derived from an EMBL/GenBank/DDBJ whole genome shotgun (WGS) entry which is preliminary data.</text>
</comment>
<dbReference type="EMBL" id="WWBZ02000068">
    <property type="protein sequence ID" value="KAF4302634.1"/>
    <property type="molecule type" value="Genomic_DNA"/>
</dbReference>
<reference evidence="6" key="1">
    <citation type="submission" date="2020-04" db="EMBL/GenBank/DDBJ databases">
        <title>Genome Assembly and Annotation of Botryosphaeria dothidea sdau 11-99, a Latent Pathogen of Apple Fruit Ring Rot in China.</title>
        <authorList>
            <person name="Yu C."/>
            <person name="Diao Y."/>
            <person name="Lu Q."/>
            <person name="Zhao J."/>
            <person name="Cui S."/>
            <person name="Peng C."/>
            <person name="He B."/>
            <person name="Liu H."/>
        </authorList>
    </citation>
    <scope>NUCLEOTIDE SEQUENCE [LARGE SCALE GENOMIC DNA]</scope>
    <source>
        <strain evidence="6">Sdau11-99</strain>
    </source>
</reference>
<sequence length="582" mass="64728">MSPIAVEEIPPEPIAAKIPDAGPANGTKHSDASSSAYSVLEQPNRVGRKLRVIVIGAGASALNFAHDVDISPLDVELVCYEKNPEIGGTCSRNKYPGCACDIPSVLYQYSWAPSPEWSSYYSRAPEILAYFKKVAADHGLLKYVRLSHRVVGAAWSEEDQQWHVKVQRRDDPADVIEDKAHMLVNASGVLNKWKWPAIKGRETFKGAMLHSAAWDDRIDLSGRRVAVIGGGSSAVQIVPNIQPVVNSLSCFIRSTSWVTAGFGQRYAGKDGANFNSEGGAPNDPKKYLTYRKTIESELNSRFKFIINGSKEQADARAFAEKEMRRKLAAKPEIADIIVPTNFAVGCRRPTPGNGYLEALCEENVTVVSQSIEEITEKGIRTADGVEHEFDVIVCATGFDVSWRPRYPTIGRGGRSLSEEWTHIPSTYLSISVPHFPNYLIFNGPFGPYGHGSFLPITEVLSRHFMQDAREDRSPTSPSTGAPSCRAPQWTSPCRSWFKQGTVDGEVMMWPGSRTHFFENMKAPRWEDYELTVYGPQPVYYLGNGFAAREMDGRDITWYLGLLDDKDVQPVFSDDDIRMFMHT</sequence>
<keyword evidence="4" id="KW-0560">Oxidoreductase</keyword>
<keyword evidence="6" id="KW-0503">Monooxygenase</keyword>
<dbReference type="PANTHER" id="PTHR42877">
    <property type="entry name" value="L-ORNITHINE N(5)-MONOOXYGENASE-RELATED"/>
    <property type="match status" value="1"/>
</dbReference>
<evidence type="ECO:0000256" key="1">
    <source>
        <dbReference type="ARBA" id="ARBA00010139"/>
    </source>
</evidence>
<evidence type="ECO:0000256" key="3">
    <source>
        <dbReference type="ARBA" id="ARBA00022827"/>
    </source>
</evidence>
<dbReference type="PANTHER" id="PTHR42877:SF7">
    <property type="entry name" value="FLAVIN-BINDING MONOOXYGENASE-RELATED"/>
    <property type="match status" value="1"/>
</dbReference>
<dbReference type="GO" id="GO:0050661">
    <property type="term" value="F:NADP binding"/>
    <property type="evidence" value="ECO:0007669"/>
    <property type="project" value="InterPro"/>
</dbReference>
<dbReference type="OrthoDB" id="74360at2759"/>
<dbReference type="Gene3D" id="3.50.50.60">
    <property type="entry name" value="FAD/NAD(P)-binding domain"/>
    <property type="match status" value="2"/>
</dbReference>
<keyword evidence="3" id="KW-0274">FAD</keyword>
<gene>
    <name evidence="6" type="ORF">GTA08_BOTSDO14275</name>
</gene>
<accession>A0A8H4MXH7</accession>
<dbReference type="InterPro" id="IPR036188">
    <property type="entry name" value="FAD/NAD-bd_sf"/>
</dbReference>
<name>A0A8H4MXH7_9PEZI</name>
<proteinExistence type="inferred from homology"/>
<evidence type="ECO:0000313" key="7">
    <source>
        <dbReference type="Proteomes" id="UP000572817"/>
    </source>
</evidence>
<comment type="similarity">
    <text evidence="1">Belongs to the FAD-binding monooxygenase family.</text>
</comment>
<dbReference type="GO" id="GO:0004499">
    <property type="term" value="F:N,N-dimethylaniline monooxygenase activity"/>
    <property type="evidence" value="ECO:0007669"/>
    <property type="project" value="InterPro"/>
</dbReference>
<dbReference type="InterPro" id="IPR020946">
    <property type="entry name" value="Flavin_mOase-like"/>
</dbReference>
<dbReference type="AlphaFoldDB" id="A0A8H4MXH7"/>
<keyword evidence="2" id="KW-0285">Flavoprotein</keyword>
<feature type="region of interest" description="Disordered" evidence="5">
    <location>
        <begin position="9"/>
        <end position="37"/>
    </location>
</feature>
<organism evidence="6 7">
    <name type="scientific">Botryosphaeria dothidea</name>
    <dbReference type="NCBI Taxonomy" id="55169"/>
    <lineage>
        <taxon>Eukaryota</taxon>
        <taxon>Fungi</taxon>
        <taxon>Dikarya</taxon>
        <taxon>Ascomycota</taxon>
        <taxon>Pezizomycotina</taxon>
        <taxon>Dothideomycetes</taxon>
        <taxon>Dothideomycetes incertae sedis</taxon>
        <taxon>Botryosphaeriales</taxon>
        <taxon>Botryosphaeriaceae</taxon>
        <taxon>Botryosphaeria</taxon>
    </lineage>
</organism>
<feature type="compositionally biased region" description="Low complexity" evidence="5">
    <location>
        <begin position="9"/>
        <end position="21"/>
    </location>
</feature>
<dbReference type="InterPro" id="IPR051209">
    <property type="entry name" value="FAD-bind_Monooxygenase_sf"/>
</dbReference>
<dbReference type="GO" id="GO:0050660">
    <property type="term" value="F:flavin adenine dinucleotide binding"/>
    <property type="evidence" value="ECO:0007669"/>
    <property type="project" value="InterPro"/>
</dbReference>
<feature type="region of interest" description="Disordered" evidence="5">
    <location>
        <begin position="467"/>
        <end position="487"/>
    </location>
</feature>
<evidence type="ECO:0000256" key="5">
    <source>
        <dbReference type="SAM" id="MobiDB-lite"/>
    </source>
</evidence>
<keyword evidence="7" id="KW-1185">Reference proteome</keyword>
<evidence type="ECO:0000256" key="4">
    <source>
        <dbReference type="ARBA" id="ARBA00023002"/>
    </source>
</evidence>
<dbReference type="SUPFAM" id="SSF51905">
    <property type="entry name" value="FAD/NAD(P)-binding domain"/>
    <property type="match status" value="1"/>
</dbReference>
<dbReference type="Pfam" id="PF00743">
    <property type="entry name" value="FMO-like"/>
    <property type="match status" value="1"/>
</dbReference>
<protein>
    <submittedName>
        <fullName evidence="6">Flavin-binding monooxygenase protein</fullName>
    </submittedName>
</protein>
<evidence type="ECO:0000256" key="2">
    <source>
        <dbReference type="ARBA" id="ARBA00022630"/>
    </source>
</evidence>
<dbReference type="Proteomes" id="UP000572817">
    <property type="component" value="Unassembled WGS sequence"/>
</dbReference>
<evidence type="ECO:0000313" key="6">
    <source>
        <dbReference type="EMBL" id="KAF4302634.1"/>
    </source>
</evidence>